<accession>A0ABZ1U5E4</accession>
<evidence type="ECO:0000256" key="1">
    <source>
        <dbReference type="ARBA" id="ARBA00004255"/>
    </source>
</evidence>
<comment type="subcellular location">
    <subcellularLocation>
        <location evidence="1">Golgi apparatus membrane</location>
        <topology evidence="1">Peripheral membrane protein</topology>
        <orientation evidence="1">Cytoplasmic side</orientation>
    </subcellularLocation>
</comment>
<dbReference type="RefSeq" id="WP_328956731.1">
    <property type="nucleotide sequence ID" value="NZ_CP108110.1"/>
</dbReference>
<evidence type="ECO:0000256" key="4">
    <source>
        <dbReference type="ARBA" id="ARBA00023136"/>
    </source>
</evidence>
<evidence type="ECO:0000313" key="5">
    <source>
        <dbReference type="EMBL" id="WUQ86079.1"/>
    </source>
</evidence>
<evidence type="ECO:0000313" key="6">
    <source>
        <dbReference type="Proteomes" id="UP001432222"/>
    </source>
</evidence>
<sequence>MASLGPPEPPAPSDRPPLALAEELLLLCTDPDSGTLRVSRNGFQRAIAAAVLAELLLTGGITVEDRRITAFRPVGARDEVTAEVLARLERAPKGRRSGLDATLRRVPRAPAVRSFRERLVASGHLTVERRRILLLVPYRAWLPVPSTVGAEIAERITATLRGASGPRGASPTAVRDLHLAGMLWAAQLDRRLFPGRVHSELRKSFRAVAREQPIALALHRVVGADNASGG</sequence>
<proteinExistence type="predicted"/>
<dbReference type="Pfam" id="PF05719">
    <property type="entry name" value="GPP34"/>
    <property type="match status" value="1"/>
</dbReference>
<protein>
    <submittedName>
        <fullName evidence="5">GPP34 family phosphoprotein</fullName>
    </submittedName>
</protein>
<keyword evidence="2" id="KW-0333">Golgi apparatus</keyword>
<keyword evidence="3" id="KW-0446">Lipid-binding</keyword>
<evidence type="ECO:0000256" key="2">
    <source>
        <dbReference type="ARBA" id="ARBA00023034"/>
    </source>
</evidence>
<name>A0ABZ1U5E4_9ACTN</name>
<evidence type="ECO:0000256" key="3">
    <source>
        <dbReference type="ARBA" id="ARBA00023121"/>
    </source>
</evidence>
<dbReference type="EMBL" id="CP108110">
    <property type="protein sequence ID" value="WUQ86079.1"/>
    <property type="molecule type" value="Genomic_DNA"/>
</dbReference>
<dbReference type="InterPro" id="IPR038261">
    <property type="entry name" value="GPP34-like_sf"/>
</dbReference>
<organism evidence="5 6">
    <name type="scientific">Kitasatospora purpeofusca</name>
    <dbReference type="NCBI Taxonomy" id="67352"/>
    <lineage>
        <taxon>Bacteria</taxon>
        <taxon>Bacillati</taxon>
        <taxon>Actinomycetota</taxon>
        <taxon>Actinomycetes</taxon>
        <taxon>Kitasatosporales</taxon>
        <taxon>Streptomycetaceae</taxon>
        <taxon>Kitasatospora</taxon>
    </lineage>
</organism>
<dbReference type="InterPro" id="IPR008628">
    <property type="entry name" value="GPP34-like"/>
</dbReference>
<dbReference type="Gene3D" id="1.10.3630.10">
    <property type="entry name" value="yeast vps74-n-term truncation variant domain like"/>
    <property type="match status" value="1"/>
</dbReference>
<reference evidence="5" key="1">
    <citation type="submission" date="2022-10" db="EMBL/GenBank/DDBJ databases">
        <title>The complete genomes of actinobacterial strains from the NBC collection.</title>
        <authorList>
            <person name="Joergensen T.S."/>
            <person name="Alvarez Arevalo M."/>
            <person name="Sterndorff E.B."/>
            <person name="Faurdal D."/>
            <person name="Vuksanovic O."/>
            <person name="Mourched A.-S."/>
            <person name="Charusanti P."/>
            <person name="Shaw S."/>
            <person name="Blin K."/>
            <person name="Weber T."/>
        </authorList>
    </citation>
    <scope>NUCLEOTIDE SEQUENCE</scope>
    <source>
        <strain evidence="5">NBC_00222</strain>
    </source>
</reference>
<dbReference type="Proteomes" id="UP001432222">
    <property type="component" value="Chromosome"/>
</dbReference>
<gene>
    <name evidence="5" type="ORF">OHA16_25805</name>
</gene>
<keyword evidence="4" id="KW-0472">Membrane</keyword>
<keyword evidence="6" id="KW-1185">Reference proteome</keyword>